<keyword evidence="3" id="KW-1185">Reference proteome</keyword>
<dbReference type="PANTHER" id="PTHR32385">
    <property type="entry name" value="MANNOSYL PHOSPHORYLINOSITOL CERAMIDE SYNTHASE"/>
    <property type="match status" value="1"/>
</dbReference>
<dbReference type="InterPro" id="IPR051706">
    <property type="entry name" value="Glycosyltransferase_domain"/>
</dbReference>
<accession>A0ABT3WL68</accession>
<dbReference type="PANTHER" id="PTHR32385:SF15">
    <property type="entry name" value="INOSITOL PHOSPHOCERAMIDE MANNOSYLTRANSFERASE 1"/>
    <property type="match status" value="1"/>
</dbReference>
<dbReference type="RefSeq" id="WP_266137697.1">
    <property type="nucleotide sequence ID" value="NZ_JANIDX010000004.1"/>
</dbReference>
<protein>
    <recommendedName>
        <fullName evidence="4">Glycosyl transferase</fullName>
    </recommendedName>
</protein>
<comment type="caution">
    <text evidence="2">The sequence shown here is derived from an EMBL/GenBank/DDBJ whole genome shotgun (WGS) entry which is preliminary data.</text>
</comment>
<evidence type="ECO:0000313" key="2">
    <source>
        <dbReference type="EMBL" id="MCX5619852.1"/>
    </source>
</evidence>
<proteinExistence type="predicted"/>
<name>A0ABT3WL68_9PROT</name>
<dbReference type="SUPFAM" id="SSF53448">
    <property type="entry name" value="Nucleotide-diphospho-sugar transferases"/>
    <property type="match status" value="1"/>
</dbReference>
<dbReference type="Pfam" id="PF04488">
    <property type="entry name" value="Gly_transf_sug"/>
    <property type="match status" value="1"/>
</dbReference>
<sequence>MSFDFPDYPAPFQEMFQAALRGEHDGCFALLALALESRLFPTISRSVPQEFPRRIPKHIAQFWDSTPPPDDILTAMESVRLAHPDFTYHRANADSARAFIEAHFGTDIAALYEACPHPAMLSDFWRLCYLHIKGGVYIDADVICHAPVTDITKGAHFKTLLPYSVGNPWCLDNDILIYEAGNPLMQHIMETMFHQVRAFVETGVFENVWAITGPGAMVMGTMNWIAQQLKTHDVPFKEIDSFLTDSGIIFIPHPHIEQALPTYSHFAYQQTTANWRRFRPNL</sequence>
<gene>
    <name evidence="2" type="ORF">NQF89_05370</name>
</gene>
<evidence type="ECO:0000313" key="3">
    <source>
        <dbReference type="Proteomes" id="UP001165575"/>
    </source>
</evidence>
<dbReference type="Gene3D" id="3.90.550.20">
    <property type="match status" value="1"/>
</dbReference>
<evidence type="ECO:0000256" key="1">
    <source>
        <dbReference type="ARBA" id="ARBA00022679"/>
    </source>
</evidence>
<dbReference type="InterPro" id="IPR029044">
    <property type="entry name" value="Nucleotide-diphossugar_trans"/>
</dbReference>
<reference evidence="2 3" key="1">
    <citation type="submission" date="2022-07" db="EMBL/GenBank/DDBJ databases">
        <title>Bombella genomes.</title>
        <authorList>
            <person name="Harer L."/>
            <person name="Styblova S."/>
            <person name="Ehrmann M."/>
        </authorList>
    </citation>
    <scope>NUCLEOTIDE SEQUENCE [LARGE SCALE GENOMIC DNA]</scope>
    <source>
        <strain evidence="2 3">TMW 2.2556</strain>
    </source>
</reference>
<evidence type="ECO:0008006" key="4">
    <source>
        <dbReference type="Google" id="ProtNLM"/>
    </source>
</evidence>
<dbReference type="EMBL" id="JANIDX010000004">
    <property type="protein sequence ID" value="MCX5619852.1"/>
    <property type="molecule type" value="Genomic_DNA"/>
</dbReference>
<dbReference type="InterPro" id="IPR007577">
    <property type="entry name" value="GlycoTrfase_DXD_sugar-bd_CS"/>
</dbReference>
<organism evidence="2 3">
    <name type="scientific">Bombella pollinis</name>
    <dbReference type="NCBI Taxonomy" id="2967337"/>
    <lineage>
        <taxon>Bacteria</taxon>
        <taxon>Pseudomonadati</taxon>
        <taxon>Pseudomonadota</taxon>
        <taxon>Alphaproteobacteria</taxon>
        <taxon>Acetobacterales</taxon>
        <taxon>Acetobacteraceae</taxon>
        <taxon>Bombella</taxon>
    </lineage>
</organism>
<keyword evidence="1" id="KW-0808">Transferase</keyword>
<dbReference type="Proteomes" id="UP001165575">
    <property type="component" value="Unassembled WGS sequence"/>
</dbReference>